<dbReference type="GO" id="GO:0006071">
    <property type="term" value="P:glycerol metabolic process"/>
    <property type="evidence" value="ECO:0007669"/>
    <property type="project" value="UniProtKB-KW"/>
</dbReference>
<dbReference type="Proteomes" id="UP001165122">
    <property type="component" value="Unassembled WGS sequence"/>
</dbReference>
<dbReference type="PANTHER" id="PTHR12317:SF0">
    <property type="entry name" value="ACYLTRANSFERASE"/>
    <property type="match status" value="1"/>
</dbReference>
<feature type="transmembrane region" description="Helical" evidence="16">
    <location>
        <begin position="522"/>
        <end position="541"/>
    </location>
</feature>
<reference evidence="19" key="1">
    <citation type="journal article" date="2023" name="Commun. Biol.">
        <title>Genome analysis of Parmales, the sister group of diatoms, reveals the evolutionary specialization of diatoms from phago-mixotrophs to photoautotrophs.</title>
        <authorList>
            <person name="Ban H."/>
            <person name="Sato S."/>
            <person name="Yoshikawa S."/>
            <person name="Yamada K."/>
            <person name="Nakamura Y."/>
            <person name="Ichinomiya M."/>
            <person name="Sato N."/>
            <person name="Blanc-Mathieu R."/>
            <person name="Endo H."/>
            <person name="Kuwata A."/>
            <person name="Ogata H."/>
        </authorList>
    </citation>
    <scope>NUCLEOTIDE SEQUENCE [LARGE SCALE GENOMIC DNA]</scope>
    <source>
        <strain evidence="19">NIES 3700</strain>
    </source>
</reference>
<evidence type="ECO:0000256" key="6">
    <source>
        <dbReference type="ARBA" id="ARBA00022516"/>
    </source>
</evidence>
<dbReference type="SUPFAM" id="SSF56112">
    <property type="entry name" value="Protein kinase-like (PK-like)"/>
    <property type="match status" value="1"/>
</dbReference>
<keyword evidence="12" id="KW-0443">Lipid metabolism</keyword>
<comment type="similarity">
    <text evidence="4">Belongs to the diacylglycerol acyltransferase family.</text>
</comment>
<evidence type="ECO:0000256" key="12">
    <source>
        <dbReference type="ARBA" id="ARBA00023098"/>
    </source>
</evidence>
<keyword evidence="11 16" id="KW-1133">Transmembrane helix</keyword>
<evidence type="ECO:0000256" key="11">
    <source>
        <dbReference type="ARBA" id="ARBA00022989"/>
    </source>
</evidence>
<evidence type="ECO:0000256" key="14">
    <source>
        <dbReference type="ARBA" id="ARBA00023315"/>
    </source>
</evidence>
<evidence type="ECO:0000256" key="8">
    <source>
        <dbReference type="ARBA" id="ARBA00022692"/>
    </source>
</evidence>
<dbReference type="InterPro" id="IPR011009">
    <property type="entry name" value="Kinase-like_dom_sf"/>
</dbReference>
<feature type="region of interest" description="Disordered" evidence="15">
    <location>
        <begin position="1"/>
        <end position="23"/>
    </location>
</feature>
<accession>A0A9W6ZDW5</accession>
<dbReference type="GO" id="GO:0005789">
    <property type="term" value="C:endoplasmic reticulum membrane"/>
    <property type="evidence" value="ECO:0007669"/>
    <property type="project" value="UniProtKB-SubCell"/>
</dbReference>
<comment type="pathway">
    <text evidence="3">Lipid metabolism.</text>
</comment>
<organism evidence="18 19">
    <name type="scientific">Triparma laevis f. longispina</name>
    <dbReference type="NCBI Taxonomy" id="1714387"/>
    <lineage>
        <taxon>Eukaryota</taxon>
        <taxon>Sar</taxon>
        <taxon>Stramenopiles</taxon>
        <taxon>Ochrophyta</taxon>
        <taxon>Bolidophyceae</taxon>
        <taxon>Parmales</taxon>
        <taxon>Triparmaceae</taxon>
        <taxon>Triparma</taxon>
    </lineage>
</organism>
<dbReference type="AlphaFoldDB" id="A0A9W6ZDW5"/>
<evidence type="ECO:0000256" key="4">
    <source>
        <dbReference type="ARBA" id="ARBA00005420"/>
    </source>
</evidence>
<evidence type="ECO:0000256" key="5">
    <source>
        <dbReference type="ARBA" id="ARBA00013244"/>
    </source>
</evidence>
<evidence type="ECO:0000256" key="16">
    <source>
        <dbReference type="SAM" id="Phobius"/>
    </source>
</evidence>
<keyword evidence="8 16" id="KW-0812">Transmembrane</keyword>
<evidence type="ECO:0000256" key="10">
    <source>
        <dbReference type="ARBA" id="ARBA00022824"/>
    </source>
</evidence>
<keyword evidence="19" id="KW-1185">Reference proteome</keyword>
<keyword evidence="9" id="KW-0319">Glycerol metabolism</keyword>
<dbReference type="Pfam" id="PF03982">
    <property type="entry name" value="DAGAT"/>
    <property type="match status" value="1"/>
</dbReference>
<evidence type="ECO:0000256" key="2">
    <source>
        <dbReference type="ARBA" id="ARBA00004771"/>
    </source>
</evidence>
<evidence type="ECO:0000256" key="15">
    <source>
        <dbReference type="SAM" id="MobiDB-lite"/>
    </source>
</evidence>
<comment type="pathway">
    <text evidence="2">Glycerolipid metabolism; triacylglycerol biosynthesis.</text>
</comment>
<evidence type="ECO:0000313" key="19">
    <source>
        <dbReference type="Proteomes" id="UP001165122"/>
    </source>
</evidence>
<dbReference type="GO" id="GO:0019432">
    <property type="term" value="P:triglyceride biosynthetic process"/>
    <property type="evidence" value="ECO:0007669"/>
    <property type="project" value="TreeGrafter"/>
</dbReference>
<evidence type="ECO:0000256" key="13">
    <source>
        <dbReference type="ARBA" id="ARBA00023136"/>
    </source>
</evidence>
<sequence length="817" mass="92259">MDVYATPPKSSKSMESTEDTDEKKLTRLLSLDKNASSQIFTRFRSPSRATLGNALDHLLKLDLPNCNLNEKSLPKDLHEQLPNLTTLFFLKNNFTIYPSQLSLCTKLSMISFKHNKITTIKTIGKNIRWLILTDNRIEQLPEDVGECGGLQKLMLSNNLLTEFPSSIRKCSSLELVRVSCNLLTRPPMQLLSLPNLRWLACAGNPFLSKLSVHFDDVASDLISVNSTPTTPGKILGSGASGKIYQRKISGRDVAVKIYEKGVKVTSDGRALDEFRGQLFAGRLGLEHVVKCFGTCYGEGEKVEDGQSPAIPDLILELLENYTPLASPPSMTTCTRDVYSPTKYLLPSTINKYIEAMAETMHRFSNVGLAHGDFYSHNILVSEEGDIKLTDFGASFFYDTQSEYGRLIQYIEFRSFKIWCLEIMSLCEFDKADAWESQSHEDMQDFNVLLASINSRIRADTFHGNPFNEVYPFLYKCKPENFRTYPKLLRLLIGYSTATLFTMSFLALAVLPVFLHPFFWRTFGMRMFSTGVLACYGVSYMLKPREWPAFRRLAQTWYELFDFQANLSAHARKIAIKEGQSERKYIMCMHPHGIIPLQAMVWSAYCDQYFSDPITGDTLYGFGAAADVVKYLPFIKNIMGWLSAGSANYDVLKRGLDEGIAEQCNVNNNRKPRHLFLLPGGVAEVFESTVGHNAIVFKNRRGLVKLAIETGSDLLPCYVFGGTDFYHNIATGTGILSRISRKMKAGVTIFYGWFFLPLPFLPKVTLCVADPIRVEKVEGEIPKELIESIHKEYIEAIKELFEKYKVKAGYPDAVLDVK</sequence>
<keyword evidence="10" id="KW-0256">Endoplasmic reticulum</keyword>
<evidence type="ECO:0000256" key="9">
    <source>
        <dbReference type="ARBA" id="ARBA00022798"/>
    </source>
</evidence>
<evidence type="ECO:0000313" key="18">
    <source>
        <dbReference type="EMBL" id="GMH48340.1"/>
    </source>
</evidence>
<dbReference type="EMBL" id="BRXW01000367">
    <property type="protein sequence ID" value="GMH48340.1"/>
    <property type="molecule type" value="Genomic_DNA"/>
</dbReference>
<proteinExistence type="inferred from homology"/>
<protein>
    <recommendedName>
        <fullName evidence="5">diacylglycerol O-acyltransferase</fullName>
        <ecNumber evidence="5">2.3.1.20</ecNumber>
    </recommendedName>
</protein>
<dbReference type="SUPFAM" id="SSF52058">
    <property type="entry name" value="L domain-like"/>
    <property type="match status" value="1"/>
</dbReference>
<dbReference type="EC" id="2.3.1.20" evidence="5"/>
<keyword evidence="14" id="KW-0012">Acyltransferase</keyword>
<keyword evidence="13 16" id="KW-0472">Membrane</keyword>
<feature type="domain" description="Protein kinase" evidence="17">
    <location>
        <begin position="229"/>
        <end position="560"/>
    </location>
</feature>
<evidence type="ECO:0000256" key="7">
    <source>
        <dbReference type="ARBA" id="ARBA00022679"/>
    </source>
</evidence>
<dbReference type="Gene3D" id="3.80.10.10">
    <property type="entry name" value="Ribonuclease Inhibitor"/>
    <property type="match status" value="2"/>
</dbReference>
<keyword evidence="6" id="KW-0444">Lipid biosynthesis</keyword>
<comment type="subcellular location">
    <subcellularLocation>
        <location evidence="1">Endoplasmic reticulum membrane</location>
        <topology evidence="1">Multi-pass membrane protein</topology>
    </subcellularLocation>
</comment>
<dbReference type="Pfam" id="PF00069">
    <property type="entry name" value="Pkinase"/>
    <property type="match status" value="1"/>
</dbReference>
<dbReference type="GO" id="GO:0005524">
    <property type="term" value="F:ATP binding"/>
    <property type="evidence" value="ECO:0007669"/>
    <property type="project" value="InterPro"/>
</dbReference>
<name>A0A9W6ZDW5_9STRA</name>
<dbReference type="InterPro" id="IPR000719">
    <property type="entry name" value="Prot_kinase_dom"/>
</dbReference>
<dbReference type="GO" id="GO:0004672">
    <property type="term" value="F:protein kinase activity"/>
    <property type="evidence" value="ECO:0007669"/>
    <property type="project" value="InterPro"/>
</dbReference>
<dbReference type="InterPro" id="IPR007130">
    <property type="entry name" value="DAGAT"/>
</dbReference>
<evidence type="ECO:0000259" key="17">
    <source>
        <dbReference type="PROSITE" id="PS50011"/>
    </source>
</evidence>
<dbReference type="GO" id="GO:0004144">
    <property type="term" value="F:diacylglycerol O-acyltransferase activity"/>
    <property type="evidence" value="ECO:0007669"/>
    <property type="project" value="UniProtKB-EC"/>
</dbReference>
<comment type="caution">
    <text evidence="18">The sequence shown here is derived from an EMBL/GenBank/DDBJ whole genome shotgun (WGS) entry which is preliminary data.</text>
</comment>
<dbReference type="PANTHER" id="PTHR12317">
    <property type="entry name" value="DIACYLGLYCEROL O-ACYLTRANSFERASE"/>
    <property type="match status" value="1"/>
</dbReference>
<keyword evidence="7" id="KW-0808">Transferase</keyword>
<gene>
    <name evidence="18" type="ORF">TrLO_g4519</name>
</gene>
<dbReference type="OrthoDB" id="264532at2759"/>
<dbReference type="InterPro" id="IPR032675">
    <property type="entry name" value="LRR_dom_sf"/>
</dbReference>
<dbReference type="Gene3D" id="1.10.510.10">
    <property type="entry name" value="Transferase(Phosphotransferase) domain 1"/>
    <property type="match status" value="1"/>
</dbReference>
<dbReference type="PROSITE" id="PS50011">
    <property type="entry name" value="PROTEIN_KINASE_DOM"/>
    <property type="match status" value="1"/>
</dbReference>
<evidence type="ECO:0000256" key="1">
    <source>
        <dbReference type="ARBA" id="ARBA00004477"/>
    </source>
</evidence>
<evidence type="ECO:0000256" key="3">
    <source>
        <dbReference type="ARBA" id="ARBA00005189"/>
    </source>
</evidence>
<feature type="transmembrane region" description="Helical" evidence="16">
    <location>
        <begin position="487"/>
        <end position="510"/>
    </location>
</feature>